<dbReference type="SMART" id="SM00471">
    <property type="entry name" value="HDc"/>
    <property type="match status" value="1"/>
</dbReference>
<dbReference type="VEuPathDB" id="FungiDB:SAPIO_CDS5357"/>
<evidence type="ECO:0000256" key="4">
    <source>
        <dbReference type="SAM" id="MobiDB-lite"/>
    </source>
</evidence>
<dbReference type="CDD" id="cd00077">
    <property type="entry name" value="HDc"/>
    <property type="match status" value="1"/>
</dbReference>
<organism evidence="6 7">
    <name type="scientific">Pseudallescheria apiosperma</name>
    <name type="common">Scedosporium apiospermum</name>
    <dbReference type="NCBI Taxonomy" id="563466"/>
    <lineage>
        <taxon>Eukaryota</taxon>
        <taxon>Fungi</taxon>
        <taxon>Dikarya</taxon>
        <taxon>Ascomycota</taxon>
        <taxon>Pezizomycotina</taxon>
        <taxon>Sordariomycetes</taxon>
        <taxon>Hypocreomycetidae</taxon>
        <taxon>Microascales</taxon>
        <taxon>Microascaceae</taxon>
        <taxon>Scedosporium</taxon>
    </lineage>
</organism>
<evidence type="ECO:0000256" key="1">
    <source>
        <dbReference type="ARBA" id="ARBA00022723"/>
    </source>
</evidence>
<evidence type="ECO:0000313" key="6">
    <source>
        <dbReference type="EMBL" id="KEZ42915.1"/>
    </source>
</evidence>
<keyword evidence="2 3" id="KW-0378">Hydrolase</keyword>
<dbReference type="GeneID" id="27724429"/>
<evidence type="ECO:0000256" key="3">
    <source>
        <dbReference type="RuleBase" id="RU363067"/>
    </source>
</evidence>
<feature type="domain" description="PDEase" evidence="5">
    <location>
        <begin position="265"/>
        <end position="621"/>
    </location>
</feature>
<feature type="compositionally biased region" description="Basic and acidic residues" evidence="4">
    <location>
        <begin position="91"/>
        <end position="101"/>
    </location>
</feature>
<feature type="compositionally biased region" description="Polar residues" evidence="4">
    <location>
        <begin position="849"/>
        <end position="860"/>
    </location>
</feature>
<dbReference type="InterPro" id="IPR036971">
    <property type="entry name" value="PDEase_catalytic_dom_sf"/>
</dbReference>
<dbReference type="EMBL" id="JOWA01000098">
    <property type="protein sequence ID" value="KEZ42915.1"/>
    <property type="molecule type" value="Genomic_DNA"/>
</dbReference>
<dbReference type="Gene3D" id="1.10.1300.10">
    <property type="entry name" value="3'5'-cyclic nucleotide phosphodiesterase, catalytic domain"/>
    <property type="match status" value="1"/>
</dbReference>
<feature type="compositionally biased region" description="Polar residues" evidence="4">
    <location>
        <begin position="758"/>
        <end position="798"/>
    </location>
</feature>
<evidence type="ECO:0000256" key="2">
    <source>
        <dbReference type="ARBA" id="ARBA00022801"/>
    </source>
</evidence>
<dbReference type="GO" id="GO:0046872">
    <property type="term" value="F:metal ion binding"/>
    <property type="evidence" value="ECO:0007669"/>
    <property type="project" value="UniProtKB-KW"/>
</dbReference>
<dbReference type="PROSITE" id="PS00126">
    <property type="entry name" value="PDEASE_I_1"/>
    <property type="match status" value="1"/>
</dbReference>
<dbReference type="InterPro" id="IPR023174">
    <property type="entry name" value="PDEase_CS"/>
</dbReference>
<proteinExistence type="inferred from homology"/>
<dbReference type="GO" id="GO:0004114">
    <property type="term" value="F:3',5'-cyclic-nucleotide phosphodiesterase activity"/>
    <property type="evidence" value="ECO:0007669"/>
    <property type="project" value="InterPro"/>
</dbReference>
<feature type="compositionally biased region" description="Low complexity" evidence="4">
    <location>
        <begin position="104"/>
        <end position="113"/>
    </location>
</feature>
<evidence type="ECO:0000259" key="5">
    <source>
        <dbReference type="PROSITE" id="PS51845"/>
    </source>
</evidence>
<dbReference type="AlphaFoldDB" id="A0A084G6F3"/>
<accession>A0A084G6F3</accession>
<evidence type="ECO:0000313" key="7">
    <source>
        <dbReference type="Proteomes" id="UP000028545"/>
    </source>
</evidence>
<dbReference type="OMA" id="GFMNMFA"/>
<dbReference type="SUPFAM" id="SSF109604">
    <property type="entry name" value="HD-domain/PDEase-like"/>
    <property type="match status" value="1"/>
</dbReference>
<comment type="similarity">
    <text evidence="3">Belongs to the cyclic nucleotide phosphodiesterase family.</text>
</comment>
<dbReference type="Proteomes" id="UP000028545">
    <property type="component" value="Unassembled WGS sequence"/>
</dbReference>
<sequence length="896" mass="97965">MDKLKYNVIYVNRNARQDGLIPAALANSENTLASVVGESGPSGFGKDLRFLLEFSDVHVCATGASCLTHLFKLHDSSMLDLKPTIVLIDTPHNERIPEPRPRTRSTSPHSRSPLTEIQIHTPDEEVYGLKLLQRVITESHLRNLAKLVVPIPIINCLPCENEATETSEANSLSALRPSPALLKRCVDLGAGDVIISPLDTKSMTSLAVQAYRAHREAAREQQALLEVRRGRKLSWVGVHEEKPFSYLREAMVSGLMKGLCRRGHEYDDTIGGAKIAIPQERRLAVASAVGDWHFSAHDFADDELLVGAMLMFKHALSMPALDKWRIPTDQLINFLVACRAAYNTFVPYHNFRHVVDVLQATFNFLVNIGTFPAYPADSSSTLLAQEQDKSPIASLLQPFEGLALLITAIGHDVGHPGVNNGFLITLNAPLAQLYNDRSVLESFHCAAFSQILRRYWPVAFEDTKMRKLMISSILSTDMGLHFEYMKKLSDTQEKLRAANTTDGWDGRTIDDQKSLACALLIKCADISNVARQYTTAERWMHILSDEFSRQASMETELGIPSALASQPKKDISSLIKSQLGFMELFAIPLFQGVADIMPSLKYTVEELLINRGLFETGATDVQVNGDSYRPETAPSSMSSHNSSAMGCPAASDSEVEGCSPETTIVLAPAVAAPTTPVTPLDFPRPNGVSYFPTTVDHLTEVNQRGPNSTTDDFKAVNGIVTTFESVADFAASDPFNMRYRLDSYGDGKQLLSGKQRCSETTDGSNSAPYSGDWTSQATSATTGKMPLSPSTQGTSIASRESIDRPSGVVQPSSGPVHDPNKLQPPILAPDVDLRPEVTVTDSSRDEDSTSNGSTGKPESTTLRKRPSRFRMNALNIFRRNKTPTSAQVGAAADANL</sequence>
<dbReference type="OrthoDB" id="546632at2759"/>
<dbReference type="HOGENOM" id="CLU_010668_1_0_1"/>
<keyword evidence="7" id="KW-1185">Reference proteome</keyword>
<name>A0A084G6F3_PSEDA</name>
<feature type="region of interest" description="Disordered" evidence="4">
    <location>
        <begin position="628"/>
        <end position="653"/>
    </location>
</feature>
<gene>
    <name evidence="6" type="ORF">SAPIO_CDS5357</name>
</gene>
<dbReference type="Pfam" id="PF00233">
    <property type="entry name" value="PDEase_I"/>
    <property type="match status" value="1"/>
</dbReference>
<dbReference type="InterPro" id="IPR003607">
    <property type="entry name" value="HD/PDEase_dom"/>
</dbReference>
<dbReference type="KEGG" id="sapo:SAPIO_CDS5357"/>
<feature type="region of interest" description="Disordered" evidence="4">
    <location>
        <begin position="91"/>
        <end position="113"/>
    </location>
</feature>
<dbReference type="PROSITE" id="PS51845">
    <property type="entry name" value="PDEASE_I_2"/>
    <property type="match status" value="1"/>
</dbReference>
<dbReference type="GO" id="GO:0007165">
    <property type="term" value="P:signal transduction"/>
    <property type="evidence" value="ECO:0007669"/>
    <property type="project" value="InterPro"/>
</dbReference>
<dbReference type="InterPro" id="IPR002073">
    <property type="entry name" value="PDEase_catalytic_dom"/>
</dbReference>
<comment type="caution">
    <text evidence="6">The sequence shown here is derived from an EMBL/GenBank/DDBJ whole genome shotgun (WGS) entry which is preliminary data.</text>
</comment>
<comment type="cofactor">
    <cofactor evidence="3">
        <name>a divalent metal cation</name>
        <dbReference type="ChEBI" id="CHEBI:60240"/>
    </cofactor>
    <text evidence="3">Binds 2 divalent metal cations per subunit. Site 1 may preferentially bind zinc ions, while site 2 has a preference for magnesium and/or manganese ions.</text>
</comment>
<dbReference type="RefSeq" id="XP_016642714.1">
    <property type="nucleotide sequence ID" value="XM_016787699.1"/>
</dbReference>
<reference evidence="6 7" key="1">
    <citation type="journal article" date="2014" name="Genome Announc.">
        <title>Draft genome sequence of the pathogenic fungus Scedosporium apiospermum.</title>
        <authorList>
            <person name="Vandeputte P."/>
            <person name="Ghamrawi S."/>
            <person name="Rechenmann M."/>
            <person name="Iltis A."/>
            <person name="Giraud S."/>
            <person name="Fleury M."/>
            <person name="Thornton C."/>
            <person name="Delhaes L."/>
            <person name="Meyer W."/>
            <person name="Papon N."/>
            <person name="Bouchara J.P."/>
        </authorList>
    </citation>
    <scope>NUCLEOTIDE SEQUENCE [LARGE SCALE GENOMIC DNA]</scope>
    <source>
        <strain evidence="6 7">IHEM 14462</strain>
    </source>
</reference>
<feature type="region of interest" description="Disordered" evidence="4">
    <location>
        <begin position="752"/>
        <end position="870"/>
    </location>
</feature>
<keyword evidence="1 3" id="KW-0479">Metal-binding</keyword>
<dbReference type="PANTHER" id="PTHR11347">
    <property type="entry name" value="CYCLIC NUCLEOTIDE PHOSPHODIESTERASE"/>
    <property type="match status" value="1"/>
</dbReference>
<protein>
    <recommendedName>
        <fullName evidence="3">Phosphodiesterase</fullName>
        <ecNumber evidence="3">3.1.4.-</ecNumber>
    </recommendedName>
</protein>
<dbReference type="EC" id="3.1.4.-" evidence="3"/>